<evidence type="ECO:0000313" key="2">
    <source>
        <dbReference type="Proteomes" id="UP000460666"/>
    </source>
</evidence>
<dbReference type="EMBL" id="VWCJ01000025">
    <property type="protein sequence ID" value="KAA4991288.1"/>
    <property type="molecule type" value="Genomic_DNA"/>
</dbReference>
<dbReference type="AlphaFoldDB" id="A0A642FCK7"/>
<sequence length="488" mass="55004">MMKEVRMTIGWVIGTLVFLLTGCDQGEKEVALPGERMEIAISGAGVGFVQTRGPIGENETGPKFGMIHIQETYICETEDQDPNTGVHWGHYEVRSGTSGMLSAIEDKEENKLFWESDSKVKYDFYGISVPPATNYEGDREPVENPQPGVKFNIRDDGVVEGEVTFGDYTRGLEYFVGGRVYDKVRPGDLAVAMTFQRQVCKIVFEKITHYNQTGEVQTPVLECEIIFPNLPSRATFNIEELHPSDKVYGAPGTYLSTCHYVTLHYDDEENGIKMKWRDLENKEDLPKKRLYHALYVPPFKFWGAESERPENQPGFFVVIYNDRSFTGNIYGIDINGKNFTEVYQGEFCNLKEIILKDGPATGGGDGSVIIPWSVESEEDVPHHRYPGVYSADDAKQLLEALLKKTEIPEKFYEEREENGKKVKVIRLFTNMDWSEVTGELIIPTDYILAGQGYNVTLGSGGSLSGIQKGNLYINEVLYVDGVIEDIYE</sequence>
<name>A0A642FCK7_BACFG</name>
<dbReference type="CDD" id="cd13120">
    <property type="entry name" value="BF2867_like_N"/>
    <property type="match status" value="1"/>
</dbReference>
<dbReference type="PROSITE" id="PS51257">
    <property type="entry name" value="PROKAR_LIPOPROTEIN"/>
    <property type="match status" value="1"/>
</dbReference>
<organism evidence="1 2">
    <name type="scientific">Bacteroides fragilis</name>
    <dbReference type="NCBI Taxonomy" id="817"/>
    <lineage>
        <taxon>Bacteria</taxon>
        <taxon>Pseudomonadati</taxon>
        <taxon>Bacteroidota</taxon>
        <taxon>Bacteroidia</taxon>
        <taxon>Bacteroidales</taxon>
        <taxon>Bacteroidaceae</taxon>
        <taxon>Bacteroides</taxon>
    </lineage>
</organism>
<protein>
    <submittedName>
        <fullName evidence="1">Uncharacterized protein</fullName>
    </submittedName>
</protein>
<comment type="caution">
    <text evidence="1">The sequence shown here is derived from an EMBL/GenBank/DDBJ whole genome shotgun (WGS) entry which is preliminary data.</text>
</comment>
<reference evidence="1 2" key="1">
    <citation type="journal article" date="2019" name="Nat. Med.">
        <title>A library of human gut bacterial isolates paired with longitudinal multiomics data enables mechanistic microbiome research.</title>
        <authorList>
            <person name="Poyet M."/>
            <person name="Groussin M."/>
            <person name="Gibbons S.M."/>
            <person name="Avila-Pacheco J."/>
            <person name="Jiang X."/>
            <person name="Kearney S.M."/>
            <person name="Perrotta A.R."/>
            <person name="Berdy B."/>
            <person name="Zhao S."/>
            <person name="Lieberman T.D."/>
            <person name="Swanson P.K."/>
            <person name="Smith M."/>
            <person name="Roesemann S."/>
            <person name="Alexander J.E."/>
            <person name="Rich S.A."/>
            <person name="Livny J."/>
            <person name="Vlamakis H."/>
            <person name="Clish C."/>
            <person name="Bullock K."/>
            <person name="Deik A."/>
            <person name="Scott J."/>
            <person name="Pierce K.A."/>
            <person name="Xavier R.J."/>
            <person name="Alm E.J."/>
        </authorList>
    </citation>
    <scope>NUCLEOTIDE SEQUENCE [LARGE SCALE GENOMIC DNA]</scope>
    <source>
        <strain evidence="1 2">BIOML-A46</strain>
    </source>
</reference>
<gene>
    <name evidence="1" type="ORF">F2Z89_21425</name>
</gene>
<proteinExistence type="predicted"/>
<evidence type="ECO:0000313" key="1">
    <source>
        <dbReference type="EMBL" id="KAA4991288.1"/>
    </source>
</evidence>
<dbReference type="RefSeq" id="WP_032574052.1">
    <property type="nucleotide sequence ID" value="NZ_CAAKNW010000155.1"/>
</dbReference>
<dbReference type="Proteomes" id="UP000460666">
    <property type="component" value="Unassembled WGS sequence"/>
</dbReference>
<accession>A0A642FCK7</accession>